<reference evidence="1 2" key="1">
    <citation type="submission" date="2019-03" db="EMBL/GenBank/DDBJ databases">
        <title>Single cell metagenomics reveals metabolic interactions within the superorganism composed of flagellate Streblomastix strix and complex community of Bacteroidetes bacteria on its surface.</title>
        <authorList>
            <person name="Treitli S.C."/>
            <person name="Kolisko M."/>
            <person name="Husnik F."/>
            <person name="Keeling P."/>
            <person name="Hampl V."/>
        </authorList>
    </citation>
    <scope>NUCLEOTIDE SEQUENCE [LARGE SCALE GENOMIC DNA]</scope>
    <source>
        <strain evidence="1">ST1C</strain>
    </source>
</reference>
<dbReference type="AlphaFoldDB" id="A0A5J4UTX9"/>
<evidence type="ECO:0000313" key="2">
    <source>
        <dbReference type="Proteomes" id="UP000324800"/>
    </source>
</evidence>
<comment type="caution">
    <text evidence="1">The sequence shown here is derived from an EMBL/GenBank/DDBJ whole genome shotgun (WGS) entry which is preliminary data.</text>
</comment>
<accession>A0A5J4UTX9</accession>
<dbReference type="Proteomes" id="UP000324800">
    <property type="component" value="Unassembled WGS sequence"/>
</dbReference>
<name>A0A5J4UTX9_9EUKA</name>
<proteinExistence type="predicted"/>
<sequence length="249" mass="27947">MVLQQFGVGQASWTMVQLKELLGTAKEYPRSIAPSAQTNPLSQTTPFLNQNQSLILNVDFVEMITNPFSVPKETQHQQIAEEAAYVQLAPRETFQTEGKVRKVLSYTNCIVSGQVEVTGPKLINIQTASSTQLQGNPICEPKVEKKGGKHLSKVKLQAQMLLLSQTRTRMKTSSANSDVRDLGQFQLIEIKNGSKEEIHTLEIFSRTLMEETLQPKLNTGMGGKTIHQYNFNTYLIDLNQHKSLQYSSY</sequence>
<gene>
    <name evidence="1" type="ORF">EZS28_030921</name>
</gene>
<dbReference type="EMBL" id="SNRW01012648">
    <property type="protein sequence ID" value="KAA6373552.1"/>
    <property type="molecule type" value="Genomic_DNA"/>
</dbReference>
<protein>
    <submittedName>
        <fullName evidence="1">Uncharacterized protein</fullName>
    </submittedName>
</protein>
<organism evidence="1 2">
    <name type="scientific">Streblomastix strix</name>
    <dbReference type="NCBI Taxonomy" id="222440"/>
    <lineage>
        <taxon>Eukaryota</taxon>
        <taxon>Metamonada</taxon>
        <taxon>Preaxostyla</taxon>
        <taxon>Oxymonadida</taxon>
        <taxon>Streblomastigidae</taxon>
        <taxon>Streblomastix</taxon>
    </lineage>
</organism>
<evidence type="ECO:0000313" key="1">
    <source>
        <dbReference type="EMBL" id="KAA6373552.1"/>
    </source>
</evidence>